<dbReference type="Pfam" id="PF16925">
    <property type="entry name" value="TetR_C_13"/>
    <property type="match status" value="1"/>
</dbReference>
<dbReference type="Gene3D" id="1.10.357.10">
    <property type="entry name" value="Tetracycline Repressor, domain 2"/>
    <property type="match status" value="1"/>
</dbReference>
<keyword evidence="2 4" id="KW-0238">DNA-binding</keyword>
<dbReference type="InterPro" id="IPR036271">
    <property type="entry name" value="Tet_transcr_reg_TetR-rel_C_sf"/>
</dbReference>
<dbReference type="Proteomes" id="UP001235094">
    <property type="component" value="Unassembled WGS sequence"/>
</dbReference>
<dbReference type="SUPFAM" id="SSF48498">
    <property type="entry name" value="Tetracyclin repressor-like, C-terminal domain"/>
    <property type="match status" value="1"/>
</dbReference>
<evidence type="ECO:0000256" key="1">
    <source>
        <dbReference type="ARBA" id="ARBA00023015"/>
    </source>
</evidence>
<evidence type="ECO:0000313" key="7">
    <source>
        <dbReference type="Proteomes" id="UP001235094"/>
    </source>
</evidence>
<dbReference type="InterPro" id="IPR001647">
    <property type="entry name" value="HTH_TetR"/>
</dbReference>
<dbReference type="InterPro" id="IPR009057">
    <property type="entry name" value="Homeodomain-like_sf"/>
</dbReference>
<feature type="domain" description="HTH tetR-type" evidence="5">
    <location>
        <begin position="5"/>
        <end position="65"/>
    </location>
</feature>
<feature type="DNA-binding region" description="H-T-H motif" evidence="4">
    <location>
        <begin position="28"/>
        <end position="47"/>
    </location>
</feature>
<accession>A0ABU0LPG6</accession>
<dbReference type="EMBL" id="JAUSVR010000003">
    <property type="protein sequence ID" value="MDQ0510569.1"/>
    <property type="molecule type" value="Genomic_DNA"/>
</dbReference>
<dbReference type="PROSITE" id="PS50977">
    <property type="entry name" value="HTH_TETR_2"/>
    <property type="match status" value="1"/>
</dbReference>
<gene>
    <name evidence="6" type="ORF">QOZ99_001452</name>
</gene>
<dbReference type="PANTHER" id="PTHR47506:SF6">
    <property type="entry name" value="HTH-TYPE TRANSCRIPTIONAL REPRESSOR NEMR"/>
    <property type="match status" value="1"/>
</dbReference>
<dbReference type="InterPro" id="IPR011075">
    <property type="entry name" value="TetR_C"/>
</dbReference>
<keyword evidence="1" id="KW-0805">Transcription regulation</keyword>
<protein>
    <submittedName>
        <fullName evidence="6">TetR/AcrR family transcriptional repressor of nem operon</fullName>
    </submittedName>
</protein>
<organism evidence="6 7">
    <name type="scientific">Ancylobacter amanitiformis</name>
    <dbReference type="NCBI Taxonomy" id="217069"/>
    <lineage>
        <taxon>Bacteria</taxon>
        <taxon>Pseudomonadati</taxon>
        <taxon>Pseudomonadota</taxon>
        <taxon>Alphaproteobacteria</taxon>
        <taxon>Hyphomicrobiales</taxon>
        <taxon>Xanthobacteraceae</taxon>
        <taxon>Ancylobacter</taxon>
    </lineage>
</organism>
<evidence type="ECO:0000256" key="3">
    <source>
        <dbReference type="ARBA" id="ARBA00023163"/>
    </source>
</evidence>
<proteinExistence type="predicted"/>
<evidence type="ECO:0000259" key="5">
    <source>
        <dbReference type="PROSITE" id="PS50977"/>
    </source>
</evidence>
<name>A0ABU0LPG6_9HYPH</name>
<dbReference type="Pfam" id="PF00440">
    <property type="entry name" value="TetR_N"/>
    <property type="match status" value="1"/>
</dbReference>
<dbReference type="SUPFAM" id="SSF46689">
    <property type="entry name" value="Homeodomain-like"/>
    <property type="match status" value="1"/>
</dbReference>
<reference evidence="6 7" key="1">
    <citation type="submission" date="2023-07" db="EMBL/GenBank/DDBJ databases">
        <title>Genomic Encyclopedia of Type Strains, Phase IV (KMG-IV): sequencing the most valuable type-strain genomes for metagenomic binning, comparative biology and taxonomic classification.</title>
        <authorList>
            <person name="Goeker M."/>
        </authorList>
    </citation>
    <scope>NUCLEOTIDE SEQUENCE [LARGE SCALE GENOMIC DNA]</scope>
    <source>
        <strain evidence="6 7">DSM 15561</strain>
    </source>
</reference>
<evidence type="ECO:0000256" key="2">
    <source>
        <dbReference type="ARBA" id="ARBA00023125"/>
    </source>
</evidence>
<evidence type="ECO:0000313" key="6">
    <source>
        <dbReference type="EMBL" id="MDQ0510569.1"/>
    </source>
</evidence>
<dbReference type="RefSeq" id="WP_306889302.1">
    <property type="nucleotide sequence ID" value="NZ_JAUSVR010000003.1"/>
</dbReference>
<sequence>MEVKIPTRDRIVAAGRKAMLEQGYEGTGIGPLLASVAVPKGSFYHFFASKEDFAGAVLAAYADHYRQIRQALFADAGLSPMARLERHLAHLERETMSEEGVAGCLYGVLALAAPGLGMELRGQLGEVFAAWELDLAVLIGEAQQAGEVDASLDPAETAAYVIDAYEGAVIRARAGDARAAFARFRRFTLATLRGGAARAGAGG</sequence>
<evidence type="ECO:0000256" key="4">
    <source>
        <dbReference type="PROSITE-ProRule" id="PRU00335"/>
    </source>
</evidence>
<keyword evidence="3" id="KW-0804">Transcription</keyword>
<comment type="caution">
    <text evidence="6">The sequence shown here is derived from an EMBL/GenBank/DDBJ whole genome shotgun (WGS) entry which is preliminary data.</text>
</comment>
<keyword evidence="7" id="KW-1185">Reference proteome</keyword>
<dbReference type="PANTHER" id="PTHR47506">
    <property type="entry name" value="TRANSCRIPTIONAL REGULATORY PROTEIN"/>
    <property type="match status" value="1"/>
</dbReference>